<feature type="domain" description="HAMP" evidence="13">
    <location>
        <begin position="183"/>
        <end position="235"/>
    </location>
</feature>
<keyword evidence="7 14" id="KW-0418">Kinase</keyword>
<reference evidence="14 15" key="1">
    <citation type="submission" date="2022-08" db="EMBL/GenBank/DDBJ databases">
        <title>Reclassification of Massilia species as members of the genera Telluria, Duganella, Pseudoduganella, Mokoshia gen. nov. and Zemynaea gen. nov. using orthogonal and non-orthogonal genome-based approaches.</title>
        <authorList>
            <person name="Bowman J.P."/>
        </authorList>
    </citation>
    <scope>NUCLEOTIDE SEQUENCE [LARGE SCALE GENOMIC DNA]</scope>
    <source>
        <strain evidence="14 15">JCM 31606</strain>
    </source>
</reference>
<accession>A0ABT2D2V3</accession>
<dbReference type="SUPFAM" id="SSF55874">
    <property type="entry name" value="ATPase domain of HSP90 chaperone/DNA topoisomerase II/histidine kinase"/>
    <property type="match status" value="1"/>
</dbReference>
<dbReference type="InterPro" id="IPR036097">
    <property type="entry name" value="HisK_dim/P_sf"/>
</dbReference>
<evidence type="ECO:0000313" key="15">
    <source>
        <dbReference type="Proteomes" id="UP001204621"/>
    </source>
</evidence>
<evidence type="ECO:0000256" key="1">
    <source>
        <dbReference type="ARBA" id="ARBA00000085"/>
    </source>
</evidence>
<dbReference type="PANTHER" id="PTHR45436">
    <property type="entry name" value="SENSOR HISTIDINE KINASE YKOH"/>
    <property type="match status" value="1"/>
</dbReference>
<dbReference type="InterPro" id="IPR005467">
    <property type="entry name" value="His_kinase_dom"/>
</dbReference>
<dbReference type="Pfam" id="PF00672">
    <property type="entry name" value="HAMP"/>
    <property type="match status" value="1"/>
</dbReference>
<evidence type="ECO:0000256" key="5">
    <source>
        <dbReference type="ARBA" id="ARBA00022679"/>
    </source>
</evidence>
<feature type="domain" description="Histidine kinase" evidence="12">
    <location>
        <begin position="243"/>
        <end position="456"/>
    </location>
</feature>
<comment type="catalytic activity">
    <reaction evidence="1">
        <text>ATP + protein L-histidine = ADP + protein N-phospho-L-histidine.</text>
        <dbReference type="EC" id="2.7.13.3"/>
    </reaction>
</comment>
<comment type="subcellular location">
    <subcellularLocation>
        <location evidence="2">Membrane</location>
    </subcellularLocation>
</comment>
<dbReference type="InterPro" id="IPR003660">
    <property type="entry name" value="HAMP_dom"/>
</dbReference>
<gene>
    <name evidence="14" type="ORF">NX778_18730</name>
</gene>
<keyword evidence="9" id="KW-0902">Two-component regulatory system</keyword>
<dbReference type="Gene3D" id="3.30.565.10">
    <property type="entry name" value="Histidine kinase-like ATPase, C-terminal domain"/>
    <property type="match status" value="1"/>
</dbReference>
<evidence type="ECO:0000256" key="3">
    <source>
        <dbReference type="ARBA" id="ARBA00012438"/>
    </source>
</evidence>
<dbReference type="Pfam" id="PF02518">
    <property type="entry name" value="HATPase_c"/>
    <property type="match status" value="1"/>
</dbReference>
<dbReference type="InterPro" id="IPR004358">
    <property type="entry name" value="Sig_transdc_His_kin-like_C"/>
</dbReference>
<dbReference type="PROSITE" id="PS50109">
    <property type="entry name" value="HIS_KIN"/>
    <property type="match status" value="1"/>
</dbReference>
<dbReference type="PROSITE" id="PS50885">
    <property type="entry name" value="HAMP"/>
    <property type="match status" value="1"/>
</dbReference>
<dbReference type="InterPro" id="IPR003594">
    <property type="entry name" value="HATPase_dom"/>
</dbReference>
<comment type="caution">
    <text evidence="14">The sequence shown here is derived from an EMBL/GenBank/DDBJ whole genome shotgun (WGS) entry which is preliminary data.</text>
</comment>
<protein>
    <recommendedName>
        <fullName evidence="3">histidine kinase</fullName>
        <ecNumber evidence="3">2.7.13.3</ecNumber>
    </recommendedName>
</protein>
<evidence type="ECO:0000256" key="7">
    <source>
        <dbReference type="ARBA" id="ARBA00022777"/>
    </source>
</evidence>
<evidence type="ECO:0000259" key="12">
    <source>
        <dbReference type="PROSITE" id="PS50109"/>
    </source>
</evidence>
<name>A0ABT2D2V3_9BURK</name>
<evidence type="ECO:0000256" key="6">
    <source>
        <dbReference type="ARBA" id="ARBA00022692"/>
    </source>
</evidence>
<dbReference type="InterPro" id="IPR036890">
    <property type="entry name" value="HATPase_C_sf"/>
</dbReference>
<dbReference type="SUPFAM" id="SSF158472">
    <property type="entry name" value="HAMP domain-like"/>
    <property type="match status" value="1"/>
</dbReference>
<keyword evidence="5" id="KW-0808">Transferase</keyword>
<dbReference type="PANTHER" id="PTHR45436:SF8">
    <property type="entry name" value="HISTIDINE KINASE"/>
    <property type="match status" value="1"/>
</dbReference>
<dbReference type="InterPro" id="IPR050428">
    <property type="entry name" value="TCS_sensor_his_kinase"/>
</dbReference>
<feature type="transmembrane region" description="Helical" evidence="11">
    <location>
        <begin position="12"/>
        <end position="37"/>
    </location>
</feature>
<feature type="transmembrane region" description="Helical" evidence="11">
    <location>
        <begin position="158"/>
        <end position="181"/>
    </location>
</feature>
<dbReference type="Proteomes" id="UP001204621">
    <property type="component" value="Unassembled WGS sequence"/>
</dbReference>
<keyword evidence="10 11" id="KW-0472">Membrane</keyword>
<evidence type="ECO:0000256" key="10">
    <source>
        <dbReference type="ARBA" id="ARBA00023136"/>
    </source>
</evidence>
<dbReference type="EC" id="2.7.13.3" evidence="3"/>
<dbReference type="CDD" id="cd00075">
    <property type="entry name" value="HATPase"/>
    <property type="match status" value="1"/>
</dbReference>
<keyword evidence="6 11" id="KW-0812">Transmembrane</keyword>
<dbReference type="RefSeq" id="WP_258813302.1">
    <property type="nucleotide sequence ID" value="NZ_JANUGU010000007.1"/>
</dbReference>
<dbReference type="CDD" id="cd06225">
    <property type="entry name" value="HAMP"/>
    <property type="match status" value="1"/>
</dbReference>
<keyword evidence="15" id="KW-1185">Reference proteome</keyword>
<dbReference type="CDD" id="cd00082">
    <property type="entry name" value="HisKA"/>
    <property type="match status" value="1"/>
</dbReference>
<evidence type="ECO:0000256" key="2">
    <source>
        <dbReference type="ARBA" id="ARBA00004370"/>
    </source>
</evidence>
<dbReference type="GO" id="GO:0016301">
    <property type="term" value="F:kinase activity"/>
    <property type="evidence" value="ECO:0007669"/>
    <property type="project" value="UniProtKB-KW"/>
</dbReference>
<dbReference type="SMART" id="SM00304">
    <property type="entry name" value="HAMP"/>
    <property type="match status" value="1"/>
</dbReference>
<evidence type="ECO:0000259" key="13">
    <source>
        <dbReference type="PROSITE" id="PS50885"/>
    </source>
</evidence>
<evidence type="ECO:0000256" key="11">
    <source>
        <dbReference type="SAM" id="Phobius"/>
    </source>
</evidence>
<evidence type="ECO:0000313" key="14">
    <source>
        <dbReference type="EMBL" id="MCS0660111.1"/>
    </source>
</evidence>
<sequence length="466" mass="49415">MTAPSFSLRGSIAARLALGYGLLVALSVAAIAAVLYFGTVGVFERSIDAKITSVAERLLQHYRDGGQAALQREMEVQLSDRIDTDTEVLLLLSPQGRALAGNLSGWSGPPAPADKMANRTLSRDGKQFSARLLTLALDGGARLVVGRDLRELDAVRGVIQRALAAGALLSLLLALGGALLFRRLLEGRIGRIRRTAAQIAAGDLSRRIAVHGDDEFARLNADINRMLDRIEELMEGVRHVSNSIAHDLRTPLGRVRARLEAALQPAAGTDALEAGARAAIDDIDNVISVFDKLLQIAAAESGVRGASFEKLDLQAIAADIVELYEPAAEMQGATLAMVQAAPRFVRGDRQLVASALAGLIDNALKYGGPGVKIEVSVRAEAGQVALVVRDDGPGVPAADLARVCERFYRVDRSRHLPGNGLGLSIVTAIARQHGGRLVVANVSPGLEVRLELPSLPARQDAEITIP</sequence>
<evidence type="ECO:0000256" key="9">
    <source>
        <dbReference type="ARBA" id="ARBA00023012"/>
    </source>
</evidence>
<evidence type="ECO:0000256" key="4">
    <source>
        <dbReference type="ARBA" id="ARBA00022553"/>
    </source>
</evidence>
<dbReference type="Gene3D" id="1.10.287.130">
    <property type="match status" value="1"/>
</dbReference>
<evidence type="ECO:0000256" key="8">
    <source>
        <dbReference type="ARBA" id="ARBA00022989"/>
    </source>
</evidence>
<dbReference type="SMART" id="SM00388">
    <property type="entry name" value="HisKA"/>
    <property type="match status" value="1"/>
</dbReference>
<proteinExistence type="predicted"/>
<keyword evidence="8 11" id="KW-1133">Transmembrane helix</keyword>
<organism evidence="14 15">
    <name type="scientific">Massilia terrae</name>
    <dbReference type="NCBI Taxonomy" id="1811224"/>
    <lineage>
        <taxon>Bacteria</taxon>
        <taxon>Pseudomonadati</taxon>
        <taxon>Pseudomonadota</taxon>
        <taxon>Betaproteobacteria</taxon>
        <taxon>Burkholderiales</taxon>
        <taxon>Oxalobacteraceae</taxon>
        <taxon>Telluria group</taxon>
        <taxon>Massilia</taxon>
    </lineage>
</organism>
<dbReference type="EMBL" id="JANUGU010000007">
    <property type="protein sequence ID" value="MCS0660111.1"/>
    <property type="molecule type" value="Genomic_DNA"/>
</dbReference>
<dbReference type="InterPro" id="IPR003661">
    <property type="entry name" value="HisK_dim/P_dom"/>
</dbReference>
<dbReference type="PRINTS" id="PR00344">
    <property type="entry name" value="BCTRLSENSOR"/>
</dbReference>
<dbReference type="SMART" id="SM00387">
    <property type="entry name" value="HATPase_c"/>
    <property type="match status" value="1"/>
</dbReference>
<keyword evidence="4" id="KW-0597">Phosphoprotein</keyword>
<dbReference type="SUPFAM" id="SSF47384">
    <property type="entry name" value="Homodimeric domain of signal transducing histidine kinase"/>
    <property type="match status" value="1"/>
</dbReference>